<sequence length="249" mass="28187">MRPTIDQTTYFNAQGYALTTWNTLIFLSLSTYMDSPEDGDIHEEPLLYQPSRLPQIFVLIFKNRIPPSYTIRPSLLTDHKDLYTNLVHDSTITDTSFSHGTLASYSTCLTQMGICKRGQHGSRMDVLLAIYTFTITIASHISRSQTVGALIIDTLLPPSCTIPYFLSAQMEDNEDVQSQYDLIKVRSMPFDLNSKFLSYSTLVISLQRTIIQDSIYSPHVNQPYMDDIGSAFVWPWAFSCPNSDTSPLL</sequence>
<keyword evidence="2" id="KW-1185">Reference proteome</keyword>
<reference evidence="1" key="1">
    <citation type="journal article" date="2020" name="New Phytol.">
        <title>Comparative genomics reveals dynamic genome evolution in host specialist ectomycorrhizal fungi.</title>
        <authorList>
            <person name="Lofgren L.A."/>
            <person name="Nguyen N.H."/>
            <person name="Vilgalys R."/>
            <person name="Ruytinx J."/>
            <person name="Liao H.L."/>
            <person name="Branco S."/>
            <person name="Kuo A."/>
            <person name="LaButti K."/>
            <person name="Lipzen A."/>
            <person name="Andreopoulos W."/>
            <person name="Pangilinan J."/>
            <person name="Riley R."/>
            <person name="Hundley H."/>
            <person name="Na H."/>
            <person name="Barry K."/>
            <person name="Grigoriev I.V."/>
            <person name="Stajich J.E."/>
            <person name="Kennedy P.G."/>
        </authorList>
    </citation>
    <scope>NUCLEOTIDE SEQUENCE</scope>
    <source>
        <strain evidence="1">S12</strain>
    </source>
</reference>
<comment type="caution">
    <text evidence="1">The sequence shown here is derived from an EMBL/GenBank/DDBJ whole genome shotgun (WGS) entry which is preliminary data.</text>
</comment>
<accession>A0A9P7A9C1</accession>
<gene>
    <name evidence="1" type="ORF">HD556DRAFT_1314854</name>
</gene>
<evidence type="ECO:0000313" key="1">
    <source>
        <dbReference type="EMBL" id="KAG1784731.1"/>
    </source>
</evidence>
<dbReference type="EMBL" id="JABBWE010000131">
    <property type="protein sequence ID" value="KAG1784731.1"/>
    <property type="molecule type" value="Genomic_DNA"/>
</dbReference>
<proteinExistence type="predicted"/>
<dbReference type="GeneID" id="64594785"/>
<organism evidence="1 2">
    <name type="scientific">Suillus plorans</name>
    <dbReference type="NCBI Taxonomy" id="116603"/>
    <lineage>
        <taxon>Eukaryota</taxon>
        <taxon>Fungi</taxon>
        <taxon>Dikarya</taxon>
        <taxon>Basidiomycota</taxon>
        <taxon>Agaricomycotina</taxon>
        <taxon>Agaricomycetes</taxon>
        <taxon>Agaricomycetidae</taxon>
        <taxon>Boletales</taxon>
        <taxon>Suillineae</taxon>
        <taxon>Suillaceae</taxon>
        <taxon>Suillus</taxon>
    </lineage>
</organism>
<evidence type="ECO:0000313" key="2">
    <source>
        <dbReference type="Proteomes" id="UP000719766"/>
    </source>
</evidence>
<dbReference type="Proteomes" id="UP000719766">
    <property type="component" value="Unassembled WGS sequence"/>
</dbReference>
<protein>
    <submittedName>
        <fullName evidence="1">Uncharacterized protein</fullName>
    </submittedName>
</protein>
<name>A0A9P7A9C1_9AGAM</name>
<dbReference type="RefSeq" id="XP_041152216.1">
    <property type="nucleotide sequence ID" value="XM_041301021.1"/>
</dbReference>
<dbReference type="AlphaFoldDB" id="A0A9P7A9C1"/>